<keyword evidence="1" id="KW-0732">Signal</keyword>
<evidence type="ECO:0000313" key="2">
    <source>
        <dbReference type="EMBL" id="KAH6648466.1"/>
    </source>
</evidence>
<dbReference type="GeneID" id="70125338"/>
<sequence length="130" mass="14574">MKSSIKLFAATAIVSYTGLVAAAPTNNSSLAIRDYPPQFMVWKLQHSIDSNDRRYVFWDTWNPMPSCDQLLTHQSFQVSESNDVSKTRGVRVKGSDSTPKEIEYNIGSPYGHNSKFISMSIEHNSADIIT</sequence>
<reference evidence="2" key="1">
    <citation type="journal article" date="2021" name="Nat. Commun.">
        <title>Genetic determinants of endophytism in the Arabidopsis root mycobiome.</title>
        <authorList>
            <person name="Mesny F."/>
            <person name="Miyauchi S."/>
            <person name="Thiergart T."/>
            <person name="Pickel B."/>
            <person name="Atanasova L."/>
            <person name="Karlsson M."/>
            <person name="Huettel B."/>
            <person name="Barry K.W."/>
            <person name="Haridas S."/>
            <person name="Chen C."/>
            <person name="Bauer D."/>
            <person name="Andreopoulos W."/>
            <person name="Pangilinan J."/>
            <person name="LaButti K."/>
            <person name="Riley R."/>
            <person name="Lipzen A."/>
            <person name="Clum A."/>
            <person name="Drula E."/>
            <person name="Henrissat B."/>
            <person name="Kohler A."/>
            <person name="Grigoriev I.V."/>
            <person name="Martin F.M."/>
            <person name="Hacquard S."/>
        </authorList>
    </citation>
    <scope>NUCLEOTIDE SEQUENCE</scope>
    <source>
        <strain evidence="2">MPI-SDFR-AT-0073</strain>
    </source>
</reference>
<dbReference type="EMBL" id="JAGPXC010000007">
    <property type="protein sequence ID" value="KAH6648466.1"/>
    <property type="molecule type" value="Genomic_DNA"/>
</dbReference>
<comment type="caution">
    <text evidence="2">The sequence shown here is derived from an EMBL/GenBank/DDBJ whole genome shotgun (WGS) entry which is preliminary data.</text>
</comment>
<dbReference type="AlphaFoldDB" id="A0A9P8UEI1"/>
<feature type="signal peptide" evidence="1">
    <location>
        <begin position="1"/>
        <end position="22"/>
    </location>
</feature>
<evidence type="ECO:0000313" key="3">
    <source>
        <dbReference type="Proteomes" id="UP000758603"/>
    </source>
</evidence>
<protein>
    <submittedName>
        <fullName evidence="2">Uncharacterized protein</fullName>
    </submittedName>
</protein>
<proteinExistence type="predicted"/>
<evidence type="ECO:0000256" key="1">
    <source>
        <dbReference type="SAM" id="SignalP"/>
    </source>
</evidence>
<accession>A0A9P8UEI1</accession>
<dbReference type="Proteomes" id="UP000758603">
    <property type="component" value="Unassembled WGS sequence"/>
</dbReference>
<organism evidence="2 3">
    <name type="scientific">Truncatella angustata</name>
    <dbReference type="NCBI Taxonomy" id="152316"/>
    <lineage>
        <taxon>Eukaryota</taxon>
        <taxon>Fungi</taxon>
        <taxon>Dikarya</taxon>
        <taxon>Ascomycota</taxon>
        <taxon>Pezizomycotina</taxon>
        <taxon>Sordariomycetes</taxon>
        <taxon>Xylariomycetidae</taxon>
        <taxon>Amphisphaeriales</taxon>
        <taxon>Sporocadaceae</taxon>
        <taxon>Truncatella</taxon>
    </lineage>
</organism>
<keyword evidence="3" id="KW-1185">Reference proteome</keyword>
<feature type="chain" id="PRO_5040512285" evidence="1">
    <location>
        <begin position="23"/>
        <end position="130"/>
    </location>
</feature>
<name>A0A9P8UEI1_9PEZI</name>
<gene>
    <name evidence="2" type="ORF">BKA67DRAFT_364711</name>
</gene>
<dbReference type="RefSeq" id="XP_045954973.1">
    <property type="nucleotide sequence ID" value="XM_046096446.1"/>
</dbReference>